<organism evidence="1 2">
    <name type="scientific">Banduia mediterranea</name>
    <dbReference type="NCBI Taxonomy" id="3075609"/>
    <lineage>
        <taxon>Bacteria</taxon>
        <taxon>Pseudomonadati</taxon>
        <taxon>Pseudomonadota</taxon>
        <taxon>Gammaproteobacteria</taxon>
        <taxon>Nevskiales</taxon>
        <taxon>Algiphilaceae</taxon>
        <taxon>Banduia</taxon>
    </lineage>
</organism>
<evidence type="ECO:0000313" key="1">
    <source>
        <dbReference type="EMBL" id="MDT0499129.1"/>
    </source>
</evidence>
<gene>
    <name evidence="1" type="ORF">RM530_17435</name>
</gene>
<reference evidence="1 2" key="1">
    <citation type="submission" date="2023-09" db="EMBL/GenBank/DDBJ databases">
        <authorList>
            <person name="Rey-Velasco X."/>
        </authorList>
    </citation>
    <scope>NUCLEOTIDE SEQUENCE [LARGE SCALE GENOMIC DNA]</scope>
    <source>
        <strain evidence="1 2">W345</strain>
    </source>
</reference>
<comment type="caution">
    <text evidence="1">The sequence shown here is derived from an EMBL/GenBank/DDBJ whole genome shotgun (WGS) entry which is preliminary data.</text>
</comment>
<proteinExistence type="predicted"/>
<keyword evidence="2" id="KW-1185">Reference proteome</keyword>
<dbReference type="RefSeq" id="WP_311366539.1">
    <property type="nucleotide sequence ID" value="NZ_JAVRIC010000037.1"/>
</dbReference>
<protein>
    <submittedName>
        <fullName evidence="1">Uncharacterized protein</fullName>
    </submittedName>
</protein>
<sequence length="70" mass="7798">MTTDLCPRIPVNPELPTWARERAGLDALAQAGRFPKLSEWEAGELQPTLRQLADFEHSTTRQDAPEQAPA</sequence>
<name>A0ABU2WMM1_9GAMM</name>
<dbReference type="Proteomes" id="UP001254608">
    <property type="component" value="Unassembled WGS sequence"/>
</dbReference>
<dbReference type="EMBL" id="JAVRIC010000037">
    <property type="protein sequence ID" value="MDT0499129.1"/>
    <property type="molecule type" value="Genomic_DNA"/>
</dbReference>
<evidence type="ECO:0000313" key="2">
    <source>
        <dbReference type="Proteomes" id="UP001254608"/>
    </source>
</evidence>
<accession>A0ABU2WMM1</accession>